<feature type="transmembrane region" description="Helical" evidence="10">
    <location>
        <begin position="32"/>
        <end position="54"/>
    </location>
</feature>
<dbReference type="Proteomes" id="UP000321776">
    <property type="component" value="Unassembled WGS sequence"/>
</dbReference>
<feature type="transmembrane region" description="Helical" evidence="10">
    <location>
        <begin position="126"/>
        <end position="148"/>
    </location>
</feature>
<dbReference type="NCBIfam" id="TIGR00836">
    <property type="entry name" value="amt"/>
    <property type="match status" value="1"/>
</dbReference>
<evidence type="ECO:0000256" key="11">
    <source>
        <dbReference type="SAM" id="SignalP"/>
    </source>
</evidence>
<evidence type="ECO:0000256" key="5">
    <source>
        <dbReference type="ARBA" id="ARBA00022692"/>
    </source>
</evidence>
<feature type="transmembrane region" description="Helical" evidence="10">
    <location>
        <begin position="208"/>
        <end position="229"/>
    </location>
</feature>
<dbReference type="AlphaFoldDB" id="A0A5C6VHX8"/>
<feature type="signal peptide" evidence="11">
    <location>
        <begin position="1"/>
        <end position="22"/>
    </location>
</feature>
<dbReference type="InterPro" id="IPR024041">
    <property type="entry name" value="NH4_transpt_AmtB-like_dom"/>
</dbReference>
<proteinExistence type="inferred from homology"/>
<feature type="chain" id="PRO_5023016485" description="Ammonium transporter" evidence="11">
    <location>
        <begin position="23"/>
        <end position="460"/>
    </location>
</feature>
<dbReference type="FunFam" id="1.10.3430.10:FF:000007">
    <property type="entry name" value="Ammonium transporter"/>
    <property type="match status" value="1"/>
</dbReference>
<evidence type="ECO:0000259" key="12">
    <source>
        <dbReference type="Pfam" id="PF00909"/>
    </source>
</evidence>
<keyword evidence="11" id="KW-0732">Signal</keyword>
<dbReference type="GO" id="GO:0005886">
    <property type="term" value="C:plasma membrane"/>
    <property type="evidence" value="ECO:0007669"/>
    <property type="project" value="UniProtKB-SubCell"/>
</dbReference>
<evidence type="ECO:0000256" key="4">
    <source>
        <dbReference type="ARBA" id="ARBA00022475"/>
    </source>
</evidence>
<feature type="transmembrane region" description="Helical" evidence="10">
    <location>
        <begin position="274"/>
        <end position="294"/>
    </location>
</feature>
<dbReference type="PANTHER" id="PTHR43029">
    <property type="entry name" value="AMMONIUM TRANSPORTER MEP2"/>
    <property type="match status" value="1"/>
</dbReference>
<dbReference type="PROSITE" id="PS01219">
    <property type="entry name" value="AMMONIUM_TRANSP"/>
    <property type="match status" value="1"/>
</dbReference>
<feature type="transmembrane region" description="Helical" evidence="10">
    <location>
        <begin position="155"/>
        <end position="178"/>
    </location>
</feature>
<keyword evidence="6 10" id="KW-1133">Transmembrane helix</keyword>
<feature type="transmembrane region" description="Helical" evidence="10">
    <location>
        <begin position="361"/>
        <end position="380"/>
    </location>
</feature>
<accession>A0A5C6VHX8</accession>
<feature type="transmembrane region" description="Helical" evidence="10">
    <location>
        <begin position="406"/>
        <end position="428"/>
    </location>
</feature>
<feature type="transmembrane region" description="Helical" evidence="10">
    <location>
        <begin position="333"/>
        <end position="349"/>
    </location>
</feature>
<feature type="transmembrane region" description="Helical" evidence="10">
    <location>
        <begin position="241"/>
        <end position="262"/>
    </location>
</feature>
<keyword evidence="3 10" id="KW-0813">Transport</keyword>
<dbReference type="PANTHER" id="PTHR43029:SF10">
    <property type="entry name" value="AMMONIUM TRANSPORTER MEP2"/>
    <property type="match status" value="1"/>
</dbReference>
<dbReference type="EMBL" id="VOQS01000003">
    <property type="protein sequence ID" value="TXC84529.1"/>
    <property type="molecule type" value="Genomic_DNA"/>
</dbReference>
<evidence type="ECO:0000256" key="8">
    <source>
        <dbReference type="ARBA" id="ARBA00023177"/>
    </source>
</evidence>
<evidence type="ECO:0000256" key="10">
    <source>
        <dbReference type="RuleBase" id="RU362002"/>
    </source>
</evidence>
<evidence type="ECO:0000313" key="13">
    <source>
        <dbReference type="EMBL" id="TXC84529.1"/>
    </source>
</evidence>
<dbReference type="InterPro" id="IPR001905">
    <property type="entry name" value="Ammonium_transpt"/>
</dbReference>
<feature type="domain" description="Ammonium transporter AmtB-like" evidence="12">
    <location>
        <begin position="33"/>
        <end position="458"/>
    </location>
</feature>
<protein>
    <recommendedName>
        <fullName evidence="9 10">Ammonium transporter</fullName>
    </recommendedName>
</protein>
<name>A0A5C6VHX8_9BURK</name>
<evidence type="ECO:0000256" key="2">
    <source>
        <dbReference type="ARBA" id="ARBA00005887"/>
    </source>
</evidence>
<comment type="subcellular location">
    <subcellularLocation>
        <location evidence="1 10">Cell membrane</location>
        <topology evidence="1 10">Multi-pass membrane protein</topology>
    </subcellularLocation>
</comment>
<feature type="transmembrane region" description="Helical" evidence="10">
    <location>
        <begin position="66"/>
        <end position="84"/>
    </location>
</feature>
<dbReference type="InterPro" id="IPR029020">
    <property type="entry name" value="Ammonium/urea_transptr"/>
</dbReference>
<evidence type="ECO:0000256" key="6">
    <source>
        <dbReference type="ARBA" id="ARBA00022989"/>
    </source>
</evidence>
<evidence type="ECO:0000256" key="1">
    <source>
        <dbReference type="ARBA" id="ARBA00004651"/>
    </source>
</evidence>
<evidence type="ECO:0000256" key="7">
    <source>
        <dbReference type="ARBA" id="ARBA00023136"/>
    </source>
</evidence>
<keyword evidence="5 10" id="KW-0812">Transmembrane</keyword>
<keyword evidence="4" id="KW-1003">Cell membrane</keyword>
<dbReference type="SUPFAM" id="SSF111352">
    <property type="entry name" value="Ammonium transporter"/>
    <property type="match status" value="1"/>
</dbReference>
<comment type="similarity">
    <text evidence="2 10">Belongs to the ammonia transporter channel (TC 1.A.11.2) family.</text>
</comment>
<gene>
    <name evidence="13" type="ORF">FRZ40_30130</name>
</gene>
<keyword evidence="8 10" id="KW-0924">Ammonia transport</keyword>
<evidence type="ECO:0000313" key="14">
    <source>
        <dbReference type="Proteomes" id="UP000321776"/>
    </source>
</evidence>
<keyword evidence="7 10" id="KW-0472">Membrane</keyword>
<dbReference type="Pfam" id="PF00909">
    <property type="entry name" value="Ammonium_transp"/>
    <property type="match status" value="1"/>
</dbReference>
<dbReference type="InterPro" id="IPR018047">
    <property type="entry name" value="Ammonium_transpt_CS"/>
</dbReference>
<dbReference type="GO" id="GO:0008519">
    <property type="term" value="F:ammonium channel activity"/>
    <property type="evidence" value="ECO:0007669"/>
    <property type="project" value="InterPro"/>
</dbReference>
<organism evidence="13 14">
    <name type="scientific">Paraburkholderia azotifigens</name>
    <dbReference type="NCBI Taxonomy" id="2057004"/>
    <lineage>
        <taxon>Bacteria</taxon>
        <taxon>Pseudomonadati</taxon>
        <taxon>Pseudomonadota</taxon>
        <taxon>Betaproteobacteria</taxon>
        <taxon>Burkholderiales</taxon>
        <taxon>Burkholderiaceae</taxon>
        <taxon>Paraburkholderia</taxon>
    </lineage>
</organism>
<feature type="transmembrane region" description="Helical" evidence="10">
    <location>
        <begin position="306"/>
        <end position="327"/>
    </location>
</feature>
<dbReference type="Gene3D" id="1.10.3430.10">
    <property type="entry name" value="Ammonium transporter AmtB like domains"/>
    <property type="match status" value="1"/>
</dbReference>
<reference evidence="13 14" key="1">
    <citation type="journal article" date="2018" name="Int. J. Syst. Evol. Microbiol.">
        <title>Paraburkholderia azotifigens sp. nov., a nitrogen-fixing bacterium isolated from paddy soil.</title>
        <authorList>
            <person name="Choi G.M."/>
            <person name="Im W.T."/>
        </authorList>
    </citation>
    <scope>NUCLEOTIDE SEQUENCE [LARGE SCALE GENOMIC DNA]</scope>
    <source>
        <strain evidence="13 14">NF 2-5-3</strain>
    </source>
</reference>
<sequence>MKRLIRSVALIMMLALAMPAFAADPVPNKGDTAWMIVATLLVVMMAAPGLGLFYGGMVRAKNMLSVLMQTLVVFCLLGVLWALYGYSVAFTEGNAFFGGLSKTFLAGVTPDTTAATFSKGVVIPEFIYVAFQLTFAAITPALIIGGIAERAKFSAVLLFMVLWFTFSYLPIAHMVWYWPGPDAYTSAAAGEKATATAGFLFQKGAIDFAGGTVVHINAGIAALVGAIMIGKRAGYGREAMAPHNLTLTMVGGSLLWVGWFGFNVGSNLEANGAAALAFVTTLLATCAATVAWTFVEWTLKGKPSMLGAVSGAIAGLVVITPACGFVGPMGSIVMGFAAGIACYWGVNGLKRLLGVDDSLDVFGVHCLGGIVGALLTGVFASPRLGGTGVYDYVANKVGDYSIVDQLISQCWGVGTSLVWSGVVSVIAFKLVDMTIGLRVEQDRERDGLDLSSHGENAYHS</sequence>
<comment type="caution">
    <text evidence="13">The sequence shown here is derived from an EMBL/GenBank/DDBJ whole genome shotgun (WGS) entry which is preliminary data.</text>
</comment>
<evidence type="ECO:0000256" key="9">
    <source>
        <dbReference type="ARBA" id="ARBA00050025"/>
    </source>
</evidence>
<evidence type="ECO:0000256" key="3">
    <source>
        <dbReference type="ARBA" id="ARBA00022448"/>
    </source>
</evidence>